<keyword evidence="3 4" id="KW-0418">Kinase</keyword>
<comment type="caution">
    <text evidence="6">The sequence shown here is derived from an EMBL/GenBank/DDBJ whole genome shotgun (WGS) entry which is preliminary data.</text>
</comment>
<evidence type="ECO:0000313" key="6">
    <source>
        <dbReference type="EMBL" id="PPU71509.1"/>
    </source>
</evidence>
<keyword evidence="8" id="KW-1185">Reference proteome</keyword>
<dbReference type="Proteomes" id="UP001430396">
    <property type="component" value="Unassembled WGS sequence"/>
</dbReference>
<dbReference type="PIRSF" id="PIRSF006078">
    <property type="entry name" value="GlxK"/>
    <property type="match status" value="1"/>
</dbReference>
<dbReference type="OrthoDB" id="9774290at2"/>
<evidence type="ECO:0000256" key="4">
    <source>
        <dbReference type="PIRNR" id="PIRNR006078"/>
    </source>
</evidence>
<dbReference type="Proteomes" id="UP000239865">
    <property type="component" value="Unassembled WGS sequence"/>
</dbReference>
<organism evidence="6 7">
    <name type="scientific">Xanthomonas melonis</name>
    <dbReference type="NCBI Taxonomy" id="56456"/>
    <lineage>
        <taxon>Bacteria</taxon>
        <taxon>Pseudomonadati</taxon>
        <taxon>Pseudomonadota</taxon>
        <taxon>Gammaproteobacteria</taxon>
        <taxon>Lysobacterales</taxon>
        <taxon>Lysobacteraceae</taxon>
        <taxon>Xanthomonas</taxon>
    </lineage>
</organism>
<evidence type="ECO:0000256" key="3">
    <source>
        <dbReference type="ARBA" id="ARBA00022777"/>
    </source>
</evidence>
<dbReference type="PANTHER" id="PTHR21599:SF0">
    <property type="entry name" value="GLYCERATE KINASE"/>
    <property type="match status" value="1"/>
</dbReference>
<dbReference type="NCBIfam" id="TIGR00045">
    <property type="entry name" value="glycerate kinase"/>
    <property type="match status" value="1"/>
</dbReference>
<dbReference type="GO" id="GO:0008887">
    <property type="term" value="F:glycerate kinase activity"/>
    <property type="evidence" value="ECO:0007669"/>
    <property type="project" value="UniProtKB-UniRule"/>
</dbReference>
<dbReference type="PANTHER" id="PTHR21599">
    <property type="entry name" value="GLYCERATE KINASE"/>
    <property type="match status" value="1"/>
</dbReference>
<dbReference type="EMBL" id="MDEH01000010">
    <property type="protein sequence ID" value="PPU71509.1"/>
    <property type="molecule type" value="Genomic_DNA"/>
</dbReference>
<proteinExistence type="inferred from homology"/>
<evidence type="ECO:0000313" key="7">
    <source>
        <dbReference type="Proteomes" id="UP000239865"/>
    </source>
</evidence>
<dbReference type="InterPro" id="IPR018193">
    <property type="entry name" value="Glyc_kinase_flavodox-like_fold"/>
</dbReference>
<dbReference type="InterPro" id="IPR018197">
    <property type="entry name" value="Glycerate_kinase_RE-like"/>
</dbReference>
<evidence type="ECO:0000313" key="8">
    <source>
        <dbReference type="Proteomes" id="UP001430396"/>
    </source>
</evidence>
<accession>A0A2S7DCJ0</accession>
<dbReference type="Gene3D" id="3.90.1510.10">
    <property type="entry name" value="Glycerate kinase, domain 2"/>
    <property type="match status" value="1"/>
</dbReference>
<dbReference type="EMBL" id="JAFFQI010000173">
    <property type="protein sequence ID" value="MCD0265355.1"/>
    <property type="molecule type" value="Genomic_DNA"/>
</dbReference>
<dbReference type="InterPro" id="IPR036129">
    <property type="entry name" value="Glycerate_kinase_sf"/>
</dbReference>
<comment type="similarity">
    <text evidence="1 4">Belongs to the glycerate kinase type-1 family.</text>
</comment>
<dbReference type="RefSeq" id="WP_104588228.1">
    <property type="nucleotide sequence ID" value="NZ_JAFFQI010000173.1"/>
</dbReference>
<evidence type="ECO:0000313" key="5">
    <source>
        <dbReference type="EMBL" id="MCD0265355.1"/>
    </source>
</evidence>
<evidence type="ECO:0000256" key="2">
    <source>
        <dbReference type="ARBA" id="ARBA00022679"/>
    </source>
</evidence>
<dbReference type="InterPro" id="IPR004381">
    <property type="entry name" value="Glycerate_kinase"/>
</dbReference>
<name>A0A2S7DCJ0_9XANT</name>
<dbReference type="SUPFAM" id="SSF110738">
    <property type="entry name" value="Glycerate kinase I"/>
    <property type="match status" value="1"/>
</dbReference>
<gene>
    <name evidence="5" type="ORF">JWH11_02655</name>
    <name evidence="6" type="ORF">XmelCFBP4644_16115</name>
</gene>
<dbReference type="GO" id="GO:0031388">
    <property type="term" value="P:organic acid phosphorylation"/>
    <property type="evidence" value="ECO:0007669"/>
    <property type="project" value="UniProtKB-UniRule"/>
</dbReference>
<dbReference type="Gene3D" id="3.40.50.10350">
    <property type="entry name" value="Glycerate kinase, domain 1"/>
    <property type="match status" value="1"/>
</dbReference>
<protein>
    <submittedName>
        <fullName evidence="6">Glycerate kinase</fullName>
    </submittedName>
</protein>
<reference evidence="5" key="2">
    <citation type="submission" date="2021-02" db="EMBL/GenBank/DDBJ databases">
        <title>Copper resistance gene diversity in local Xanthomonas species at agrochemical polluted sites in Trinidad, Trinidad and Tobago.</title>
        <authorList>
            <person name="Ramnarine S.D.B.J."/>
            <person name="Ramsubhag A."/>
            <person name="Jayaraman J."/>
        </authorList>
    </citation>
    <scope>NUCLEOTIDE SEQUENCE</scope>
    <source>
        <strain evidence="5">CaNP6A</strain>
    </source>
</reference>
<reference evidence="6 7" key="1">
    <citation type="submission" date="2016-08" db="EMBL/GenBank/DDBJ databases">
        <authorList>
            <person name="Seilhamer J.J."/>
        </authorList>
    </citation>
    <scope>NUCLEOTIDE SEQUENCE [LARGE SCALE GENOMIC DNA]</scope>
    <source>
        <strain evidence="6 7">CFBP4644</strain>
    </source>
</reference>
<dbReference type="AlphaFoldDB" id="A0A2S7DCJ0"/>
<dbReference type="Pfam" id="PF02595">
    <property type="entry name" value="Gly_kinase"/>
    <property type="match status" value="1"/>
</dbReference>
<keyword evidence="2 4" id="KW-0808">Transferase</keyword>
<sequence length="404" mass="40434">MNVVIAPDSYKESLSALEVATQIEAGFRAVFPDWRYTKVPVADGGEGTVEALVTATGGRVLDCTVGGPLGTPVPAFFGLTGDGRTAVIEMAAASGLALVPPADRDPLHTSTAGVGALILAALDAGARRFIIGIGGSATNDGGAGMAQALGARLLDARGEPIGPGGGGLAALARIEADGLDVRLQDCQFEVACDVDNPLIGPAGASAVFGPQKGATPTMMRQLDANLRHYADLLERTLGLRLHDLPGGGAAGGLGAGLVAFLGAQLRPGVEIVMQALGLEALIANADLVITGEGRLDSQSLHGKTPLGVAQLARRHARPVIAIAGCLGDGAGRLHAHGIDAMFATVHGACTLEQALAEAAGNVRIAARNAASALQVGMRLVAPSSVSGGTQASGHAGLRLPIAAD</sequence>
<evidence type="ECO:0000256" key="1">
    <source>
        <dbReference type="ARBA" id="ARBA00006284"/>
    </source>
</evidence>